<evidence type="ECO:0000256" key="3">
    <source>
        <dbReference type="ARBA" id="ARBA00022519"/>
    </source>
</evidence>
<gene>
    <name evidence="8" type="primary">pqiA_2</name>
    <name evidence="8" type="ORF">AW08_02900</name>
</gene>
<comment type="subcellular location">
    <subcellularLocation>
        <location evidence="1">Cell inner membrane</location>
    </subcellularLocation>
</comment>
<keyword evidence="5 7" id="KW-1133">Transmembrane helix</keyword>
<feature type="transmembrane region" description="Helical" evidence="7">
    <location>
        <begin position="179"/>
        <end position="196"/>
    </location>
</feature>
<comment type="caution">
    <text evidence="8">The sequence shown here is derived from an EMBL/GenBank/DDBJ whole genome shotgun (WGS) entry which is preliminary data.</text>
</comment>
<dbReference type="EMBL" id="JFAX01000018">
    <property type="protein sequence ID" value="EXI65875.1"/>
    <property type="molecule type" value="Genomic_DNA"/>
</dbReference>
<dbReference type="AlphaFoldDB" id="A0A011NN57"/>
<evidence type="ECO:0000256" key="7">
    <source>
        <dbReference type="SAM" id="Phobius"/>
    </source>
</evidence>
<sequence>MNSAGASALSQGCAGCEVCGLVVRLPVPAGAASCPRCGERLHSRRPASIERTWALTIAALLLYIPANLLPVMTTNTPLGAVSDTIMQGVVELWSPTSWPLAIVVFVASVTIPLGKLIALAYLLLTVQRGSVRSNEQRVRLYRLLKFIGRWSMLDVFVDTFVVALIQLQPLMWVEPGAGVIYFAAVVVVTMVAVNSFDPRLIWDLPQQEKQAHG</sequence>
<dbReference type="GO" id="GO:0005886">
    <property type="term" value="C:plasma membrane"/>
    <property type="evidence" value="ECO:0007669"/>
    <property type="project" value="UniProtKB-SubCell"/>
</dbReference>
<keyword evidence="2" id="KW-1003">Cell membrane</keyword>
<evidence type="ECO:0000256" key="5">
    <source>
        <dbReference type="ARBA" id="ARBA00022989"/>
    </source>
</evidence>
<dbReference type="STRING" id="1454001.AW08_02900"/>
<feature type="transmembrane region" description="Helical" evidence="7">
    <location>
        <begin position="100"/>
        <end position="126"/>
    </location>
</feature>
<dbReference type="InterPro" id="IPR007498">
    <property type="entry name" value="PqiA-like"/>
</dbReference>
<feature type="transmembrane region" description="Helical" evidence="7">
    <location>
        <begin position="53"/>
        <end position="72"/>
    </location>
</feature>
<accession>A0A011NN57</accession>
<protein>
    <submittedName>
        <fullName evidence="8">Paraquat-inducible protein A</fullName>
    </submittedName>
</protein>
<evidence type="ECO:0000313" key="8">
    <source>
        <dbReference type="EMBL" id="EXI65875.1"/>
    </source>
</evidence>
<keyword evidence="6 7" id="KW-0472">Membrane</keyword>
<dbReference type="Pfam" id="PF04403">
    <property type="entry name" value="PqiA"/>
    <property type="match status" value="1"/>
</dbReference>
<evidence type="ECO:0000256" key="6">
    <source>
        <dbReference type="ARBA" id="ARBA00023136"/>
    </source>
</evidence>
<evidence type="ECO:0000256" key="2">
    <source>
        <dbReference type="ARBA" id="ARBA00022475"/>
    </source>
</evidence>
<feature type="transmembrane region" description="Helical" evidence="7">
    <location>
        <begin position="147"/>
        <end position="167"/>
    </location>
</feature>
<reference evidence="8" key="1">
    <citation type="submission" date="2014-02" db="EMBL/GenBank/DDBJ databases">
        <title>Expanding our view of genomic diversity in Candidatus Accumulibacter clades.</title>
        <authorList>
            <person name="Skennerton C.T."/>
            <person name="Barr J.J."/>
            <person name="Slater F.R."/>
            <person name="Bond P.L."/>
            <person name="Tyson G.W."/>
        </authorList>
    </citation>
    <scope>NUCLEOTIDE SEQUENCE [LARGE SCALE GENOMIC DNA]</scope>
</reference>
<keyword evidence="3" id="KW-0997">Cell inner membrane</keyword>
<dbReference type="InterPro" id="IPR051800">
    <property type="entry name" value="PqiA-PqiB_transport"/>
</dbReference>
<evidence type="ECO:0000256" key="1">
    <source>
        <dbReference type="ARBA" id="ARBA00004533"/>
    </source>
</evidence>
<organism evidence="8 9">
    <name type="scientific">Candidatus Accumulibacter adjunctus</name>
    <dbReference type="NCBI Taxonomy" id="1454001"/>
    <lineage>
        <taxon>Bacteria</taxon>
        <taxon>Pseudomonadati</taxon>
        <taxon>Pseudomonadota</taxon>
        <taxon>Betaproteobacteria</taxon>
        <taxon>Candidatus Accumulibacter</taxon>
    </lineage>
</organism>
<dbReference type="PANTHER" id="PTHR30462:SF3">
    <property type="entry name" value="INTERMEMBRANE TRANSPORT PROTEIN PQIA"/>
    <property type="match status" value="1"/>
</dbReference>
<dbReference type="Proteomes" id="UP000020218">
    <property type="component" value="Unassembled WGS sequence"/>
</dbReference>
<dbReference type="PANTHER" id="PTHR30462">
    <property type="entry name" value="INTERMEMBRANE TRANSPORT PROTEIN PQIB-RELATED"/>
    <property type="match status" value="1"/>
</dbReference>
<dbReference type="PATRIC" id="fig|1454001.3.peg.2921"/>
<keyword evidence="4 7" id="KW-0812">Transmembrane</keyword>
<evidence type="ECO:0000313" key="9">
    <source>
        <dbReference type="Proteomes" id="UP000020218"/>
    </source>
</evidence>
<name>A0A011NN57_9PROT</name>
<proteinExistence type="predicted"/>
<evidence type="ECO:0000256" key="4">
    <source>
        <dbReference type="ARBA" id="ARBA00022692"/>
    </source>
</evidence>
<keyword evidence="9" id="KW-1185">Reference proteome</keyword>